<evidence type="ECO:0000313" key="4">
    <source>
        <dbReference type="Proteomes" id="UP000077671"/>
    </source>
</evidence>
<keyword evidence="5" id="KW-1185">Reference proteome</keyword>
<organism evidence="3 4">
    <name type="scientific">Tilletia caries</name>
    <name type="common">wheat bunt fungus</name>
    <dbReference type="NCBI Taxonomy" id="13290"/>
    <lineage>
        <taxon>Eukaryota</taxon>
        <taxon>Fungi</taxon>
        <taxon>Dikarya</taxon>
        <taxon>Basidiomycota</taxon>
        <taxon>Ustilaginomycotina</taxon>
        <taxon>Exobasidiomycetes</taxon>
        <taxon>Tilletiales</taxon>
        <taxon>Tilletiaceae</taxon>
        <taxon>Tilletia</taxon>
    </lineage>
</organism>
<feature type="compositionally biased region" description="Basic residues" evidence="1">
    <location>
        <begin position="218"/>
        <end position="233"/>
    </location>
</feature>
<feature type="region of interest" description="Disordered" evidence="1">
    <location>
        <begin position="104"/>
        <end position="150"/>
    </location>
</feature>
<evidence type="ECO:0000313" key="3">
    <source>
        <dbReference type="EMBL" id="KAE8257913.1"/>
    </source>
</evidence>
<evidence type="ECO:0000313" key="2">
    <source>
        <dbReference type="EMBL" id="CAD6920375.1"/>
    </source>
</evidence>
<proteinExistence type="predicted"/>
<evidence type="ECO:0000256" key="1">
    <source>
        <dbReference type="SAM" id="MobiDB-lite"/>
    </source>
</evidence>
<sequence length="278" mass="30656">MDPRDVIVDCHCMRCTAGFLPPARIRAITQQKHLARDQSDAELAYSLGQPPTTTLLAAIQKNQTVAASPPSSPSPAAAAASSPVASAFDTNDDTLIFDDHGLDEFQLPDQTSSSPHHISQSSAEEEEQEDFGREVDAESDHEDDGLSSVDELEDEDDLFGISDGEDGIHVAIWDEDAENDGNSQRSADEEREGDPRAISRHGQDLLEQLLDGYDPGSRPRRPPNRHSSAHRVRERMTRSQLASLRHVVTCRDMLPFKLLKSIALAYVLLLNKSPVQQW</sequence>
<reference evidence="3" key="1">
    <citation type="submission" date="2016-04" db="EMBL/GenBank/DDBJ databases">
        <authorList>
            <person name="Nguyen H.D."/>
            <person name="Kesanakurti P."/>
            <person name="Cullis J."/>
            <person name="Levesque C.A."/>
            <person name="Hambleton S."/>
        </authorList>
    </citation>
    <scope>NUCLEOTIDE SEQUENCE</scope>
    <source>
        <strain evidence="3">DAOMC 238032</strain>
    </source>
</reference>
<reference evidence="2" key="3">
    <citation type="submission" date="2020-10" db="EMBL/GenBank/DDBJ databases">
        <authorList>
            <person name="Sedaghatjoo S."/>
        </authorList>
    </citation>
    <scope>NUCLEOTIDE SEQUENCE</scope>
    <source>
        <strain evidence="2">AZH3</strain>
    </source>
</reference>
<name>A0A177ULH9_9BASI</name>
<evidence type="ECO:0000313" key="5">
    <source>
        <dbReference type="Proteomes" id="UP000836402"/>
    </source>
</evidence>
<gene>
    <name evidence="3" type="ORF">A4X03_0g4530</name>
    <name evidence="2" type="ORF">JKIAZH3_G1063</name>
</gene>
<dbReference type="EMBL" id="LWDD02000623">
    <property type="protein sequence ID" value="KAE8257913.1"/>
    <property type="molecule type" value="Genomic_DNA"/>
</dbReference>
<dbReference type="Proteomes" id="UP000077671">
    <property type="component" value="Unassembled WGS sequence"/>
</dbReference>
<feature type="compositionally biased region" description="Basic and acidic residues" evidence="1">
    <location>
        <begin position="193"/>
        <end position="204"/>
    </location>
</feature>
<feature type="compositionally biased region" description="Acidic residues" evidence="1">
    <location>
        <begin position="139"/>
        <end position="150"/>
    </location>
</feature>
<feature type="compositionally biased region" description="Low complexity" evidence="1">
    <location>
        <begin position="112"/>
        <end position="122"/>
    </location>
</feature>
<accession>A0A177ULH9</accession>
<protein>
    <submittedName>
        <fullName evidence="3">Uncharacterized protein</fullName>
    </submittedName>
</protein>
<dbReference type="AlphaFoldDB" id="A0A177ULH9"/>
<comment type="caution">
    <text evidence="3">The sequence shown here is derived from an EMBL/GenBank/DDBJ whole genome shotgun (WGS) entry which is preliminary data.</text>
</comment>
<reference evidence="3" key="2">
    <citation type="journal article" date="2019" name="IMA Fungus">
        <title>Genome sequencing and comparison of five Tilletia species to identify candidate genes for the detection of regulated species infecting wheat.</title>
        <authorList>
            <person name="Nguyen H.D.T."/>
            <person name="Sultana T."/>
            <person name="Kesanakurti P."/>
            <person name="Hambleton S."/>
        </authorList>
    </citation>
    <scope>NUCLEOTIDE SEQUENCE</scope>
    <source>
        <strain evidence="3">DAOMC 238032</strain>
    </source>
</reference>
<feature type="region of interest" description="Disordered" evidence="1">
    <location>
        <begin position="174"/>
        <end position="236"/>
    </location>
</feature>
<feature type="region of interest" description="Disordered" evidence="1">
    <location>
        <begin position="65"/>
        <end position="85"/>
    </location>
</feature>
<dbReference type="EMBL" id="CAJHJG010002456">
    <property type="protein sequence ID" value="CAD6920375.1"/>
    <property type="molecule type" value="Genomic_DNA"/>
</dbReference>
<dbReference type="Proteomes" id="UP000836402">
    <property type="component" value="Unassembled WGS sequence"/>
</dbReference>